<dbReference type="Proteomes" id="UP000538666">
    <property type="component" value="Unassembled WGS sequence"/>
</dbReference>
<sequence>MSGNKKDKTLKQDEIDALFQAARAPKAEGAAAAAPADPRSKAQPYSFSRAGQISNEQMRAISLLNDIFARNLTHNLGAWLRSTFEVTLVSAEQIPFNQFIARIPELSYVCSVRLEPLRAVSVLQMEMAPAPSIIDLLLGGAGAAGQLRELTDIEESILASVVEVICRELSAAWEPVGLSFHYEQRQMHTQIAHLMPVSEKTLCLNFEVRMEEASGLMNLAFPAVVSNTILHRMVGDWTRQRSHNPETRKRMRENVGKAAVGGALQLPPFRVLAREIEGLEPGAILRFPLASSRPAEFRVAGVPLFGATPVRRGEHRGAHLATLHK</sequence>
<keyword evidence="1" id="KW-0145">Chemotaxis</keyword>
<keyword evidence="2" id="KW-0282">Flagellum</keyword>
<comment type="caution">
    <text evidence="2">The sequence shown here is derived from an EMBL/GenBank/DDBJ whole genome shotgun (WGS) entry which is preliminary data.</text>
</comment>
<dbReference type="PRINTS" id="PR00955">
    <property type="entry name" value="FLGMOTORFLIM"/>
</dbReference>
<dbReference type="PANTHER" id="PTHR30034">
    <property type="entry name" value="FLAGELLAR MOTOR SWITCH PROTEIN FLIM"/>
    <property type="match status" value="1"/>
</dbReference>
<dbReference type="SUPFAM" id="SSF103039">
    <property type="entry name" value="CheC-like"/>
    <property type="match status" value="1"/>
</dbReference>
<evidence type="ECO:0000313" key="3">
    <source>
        <dbReference type="Proteomes" id="UP000538666"/>
    </source>
</evidence>
<keyword evidence="3" id="KW-1185">Reference proteome</keyword>
<dbReference type="GO" id="GO:0071978">
    <property type="term" value="P:bacterial-type flagellum-dependent swarming motility"/>
    <property type="evidence" value="ECO:0007669"/>
    <property type="project" value="TreeGrafter"/>
</dbReference>
<dbReference type="InterPro" id="IPR001689">
    <property type="entry name" value="Flag_FliM"/>
</dbReference>
<keyword evidence="2" id="KW-0969">Cilium</keyword>
<protein>
    <submittedName>
        <fullName evidence="2">Flagellar motor switch protein FliM</fullName>
    </submittedName>
</protein>
<dbReference type="GO" id="GO:0050918">
    <property type="term" value="P:positive chemotaxis"/>
    <property type="evidence" value="ECO:0007669"/>
    <property type="project" value="TreeGrafter"/>
</dbReference>
<dbReference type="GO" id="GO:0003774">
    <property type="term" value="F:cytoskeletal motor activity"/>
    <property type="evidence" value="ECO:0007669"/>
    <property type="project" value="InterPro"/>
</dbReference>
<keyword evidence="2" id="KW-0966">Cell projection</keyword>
<name>A0A841K111_9BACT</name>
<dbReference type="Gene3D" id="3.40.1550.10">
    <property type="entry name" value="CheC-like"/>
    <property type="match status" value="1"/>
</dbReference>
<dbReference type="InterPro" id="IPR028976">
    <property type="entry name" value="CheC-like_sf"/>
</dbReference>
<accession>A0A841K111</accession>
<evidence type="ECO:0000313" key="2">
    <source>
        <dbReference type="EMBL" id="MBB6147236.1"/>
    </source>
</evidence>
<dbReference type="PANTHER" id="PTHR30034:SF6">
    <property type="entry name" value="YOP PROTEINS TRANSLOCATION PROTEIN Q"/>
    <property type="match status" value="1"/>
</dbReference>
<dbReference type="RefSeq" id="WP_050060208.1">
    <property type="nucleotide sequence ID" value="NZ_JACHEK010000013.1"/>
</dbReference>
<dbReference type="PIRSF" id="PIRSF002888">
    <property type="entry name" value="FliM"/>
    <property type="match status" value="1"/>
</dbReference>
<evidence type="ECO:0000256" key="1">
    <source>
        <dbReference type="ARBA" id="ARBA00022500"/>
    </source>
</evidence>
<gene>
    <name evidence="2" type="ORF">HNQ77_005230</name>
</gene>
<dbReference type="AlphaFoldDB" id="A0A841K111"/>
<proteinExistence type="predicted"/>
<dbReference type="GO" id="GO:0009425">
    <property type="term" value="C:bacterial-type flagellum basal body"/>
    <property type="evidence" value="ECO:0007669"/>
    <property type="project" value="InterPro"/>
</dbReference>
<dbReference type="EMBL" id="JACHEK010000013">
    <property type="protein sequence ID" value="MBB6147236.1"/>
    <property type="molecule type" value="Genomic_DNA"/>
</dbReference>
<reference evidence="2 3" key="1">
    <citation type="submission" date="2020-08" db="EMBL/GenBank/DDBJ databases">
        <title>Genomic Encyclopedia of Type Strains, Phase IV (KMG-IV): sequencing the most valuable type-strain genomes for metagenomic binning, comparative biology and taxonomic classification.</title>
        <authorList>
            <person name="Goeker M."/>
        </authorList>
    </citation>
    <scope>NUCLEOTIDE SEQUENCE [LARGE SCALE GENOMIC DNA]</scope>
    <source>
        <strain evidence="2 3">DSM 103733</strain>
    </source>
</reference>
<dbReference type="Pfam" id="PF02154">
    <property type="entry name" value="FliM"/>
    <property type="match status" value="1"/>
</dbReference>
<dbReference type="CDD" id="cd17908">
    <property type="entry name" value="FliM"/>
    <property type="match status" value="1"/>
</dbReference>
<organism evidence="2 3">
    <name type="scientific">Silvibacterium bohemicum</name>
    <dbReference type="NCBI Taxonomy" id="1577686"/>
    <lineage>
        <taxon>Bacteria</taxon>
        <taxon>Pseudomonadati</taxon>
        <taxon>Acidobacteriota</taxon>
        <taxon>Terriglobia</taxon>
        <taxon>Terriglobales</taxon>
        <taxon>Acidobacteriaceae</taxon>
        <taxon>Silvibacterium</taxon>
    </lineage>
</organism>